<comment type="similarity">
    <text evidence="1 7 8 9">Belongs to the TRAFAC class TrmE-Era-EngA-EngB-Septin-like GTPase superfamily. Era GTPase family.</text>
</comment>
<comment type="subunit">
    <text evidence="7">Monomer.</text>
</comment>
<accession>A0AA86J1V4</accession>
<feature type="region of interest" description="G1" evidence="8">
    <location>
        <begin position="15"/>
        <end position="22"/>
    </location>
</feature>
<keyword evidence="13" id="KW-1185">Reference proteome</keyword>
<dbReference type="NCBIfam" id="NF000908">
    <property type="entry name" value="PRK00089.1"/>
    <property type="match status" value="1"/>
</dbReference>
<dbReference type="InterPro" id="IPR009019">
    <property type="entry name" value="KH_sf_prok-type"/>
</dbReference>
<dbReference type="Pfam" id="PF01926">
    <property type="entry name" value="MMR_HSR1"/>
    <property type="match status" value="1"/>
</dbReference>
<dbReference type="GO" id="GO:0043024">
    <property type="term" value="F:ribosomal small subunit binding"/>
    <property type="evidence" value="ECO:0007669"/>
    <property type="project" value="TreeGrafter"/>
</dbReference>
<dbReference type="GO" id="GO:0003924">
    <property type="term" value="F:GTPase activity"/>
    <property type="evidence" value="ECO:0007669"/>
    <property type="project" value="UniProtKB-UniRule"/>
</dbReference>
<evidence type="ECO:0000256" key="1">
    <source>
        <dbReference type="ARBA" id="ARBA00007921"/>
    </source>
</evidence>
<keyword evidence="7" id="KW-0699">rRNA-binding</keyword>
<dbReference type="SUPFAM" id="SSF52540">
    <property type="entry name" value="P-loop containing nucleoside triphosphate hydrolases"/>
    <property type="match status" value="1"/>
</dbReference>
<protein>
    <recommendedName>
        <fullName evidence="2 7">GTPase Era</fullName>
    </recommendedName>
</protein>
<keyword evidence="7" id="KW-0472">Membrane</keyword>
<dbReference type="Proteomes" id="UP001329151">
    <property type="component" value="Chromosome"/>
</dbReference>
<dbReference type="SUPFAM" id="SSF54814">
    <property type="entry name" value="Prokaryotic type KH domain (KH-domain type II)"/>
    <property type="match status" value="1"/>
</dbReference>
<dbReference type="InterPro" id="IPR004044">
    <property type="entry name" value="KH_dom_type_2"/>
</dbReference>
<feature type="binding site" evidence="7">
    <location>
        <begin position="127"/>
        <end position="130"/>
    </location>
    <ligand>
        <name>GTP</name>
        <dbReference type="ChEBI" id="CHEBI:37565"/>
    </ligand>
</feature>
<keyword evidence="7" id="KW-1003">Cell membrane</keyword>
<evidence type="ECO:0000256" key="5">
    <source>
        <dbReference type="ARBA" id="ARBA00022884"/>
    </source>
</evidence>
<keyword evidence="5 7" id="KW-0694">RNA-binding</keyword>
<dbReference type="KEGG" id="lto:RGQ30_15420"/>
<evidence type="ECO:0000259" key="11">
    <source>
        <dbReference type="PROSITE" id="PS51713"/>
    </source>
</evidence>
<evidence type="ECO:0000313" key="12">
    <source>
        <dbReference type="EMBL" id="BET26041.1"/>
    </source>
</evidence>
<keyword evidence="7" id="KW-0963">Cytoplasm</keyword>
<feature type="binding site" evidence="7">
    <location>
        <begin position="66"/>
        <end position="70"/>
    </location>
    <ligand>
        <name>GTP</name>
        <dbReference type="ChEBI" id="CHEBI:37565"/>
    </ligand>
</feature>
<dbReference type="GO" id="GO:0005829">
    <property type="term" value="C:cytosol"/>
    <property type="evidence" value="ECO:0007669"/>
    <property type="project" value="TreeGrafter"/>
</dbReference>
<evidence type="ECO:0000256" key="6">
    <source>
        <dbReference type="ARBA" id="ARBA00023134"/>
    </source>
</evidence>
<dbReference type="InterPro" id="IPR027417">
    <property type="entry name" value="P-loop_NTPase"/>
</dbReference>
<evidence type="ECO:0000259" key="10">
    <source>
        <dbReference type="PROSITE" id="PS50823"/>
    </source>
</evidence>
<comment type="subcellular location">
    <subcellularLocation>
        <location evidence="7">Cytoplasm</location>
    </subcellularLocation>
    <subcellularLocation>
        <location evidence="7">Cell membrane</location>
        <topology evidence="7">Peripheral membrane protein</topology>
    </subcellularLocation>
</comment>
<dbReference type="Gene3D" id="3.30.300.20">
    <property type="match status" value="1"/>
</dbReference>
<gene>
    <name evidence="7 12" type="primary">era</name>
    <name evidence="12" type="ORF">RGQ30_15420</name>
</gene>
<evidence type="ECO:0000313" key="13">
    <source>
        <dbReference type="Proteomes" id="UP001329151"/>
    </source>
</evidence>
<dbReference type="GO" id="GO:0005886">
    <property type="term" value="C:plasma membrane"/>
    <property type="evidence" value="ECO:0007669"/>
    <property type="project" value="UniProtKB-SubCell"/>
</dbReference>
<name>A0AA86J1V4_9BURK</name>
<comment type="function">
    <text evidence="7">An essential GTPase that binds both GDP and GTP, with rapid nucleotide exchange. Plays a role in 16S rRNA processing and 30S ribosomal subunit biogenesis and possibly also in cell cycle regulation and energy metabolism.</text>
</comment>
<sequence length="300" mass="33333">MNMAESKCGVIAVVGRPNVGKSTLMNGMIGEHLSITSSKPQTTRHRVLGVMTETVKEVPTQFIFVDTPGFQTKHSNALNKTMNRAVLTALADVNVILWVIEQGKLTPADMKVLELCPKGVPLVAVVNKVDLLEKKNEVLPFLHKVSGQRNFDAIVPLSAQTNKNLDSLKEAVSALLPEQPFFYDEDTLTDRPEKFLAAERIREKLFRLVGDELPYTCTVVIDKFEIEEGRRVIHASILVDRSSHKAMIIGKGGEKLKRIGSEARQDMERLFGGSVHLETWVKVRSGWADNASLLQSLGYE</sequence>
<dbReference type="PROSITE" id="PS51713">
    <property type="entry name" value="G_ERA"/>
    <property type="match status" value="1"/>
</dbReference>
<dbReference type="InterPro" id="IPR005662">
    <property type="entry name" value="GTPase_Era-like"/>
</dbReference>
<evidence type="ECO:0000256" key="8">
    <source>
        <dbReference type="PROSITE-ProRule" id="PRU01050"/>
    </source>
</evidence>
<feature type="region of interest" description="G2" evidence="8">
    <location>
        <begin position="41"/>
        <end position="45"/>
    </location>
</feature>
<dbReference type="PANTHER" id="PTHR42698:SF1">
    <property type="entry name" value="GTPASE ERA, MITOCHONDRIAL"/>
    <property type="match status" value="1"/>
</dbReference>
<dbReference type="PRINTS" id="PR00326">
    <property type="entry name" value="GTP1OBG"/>
</dbReference>
<feature type="domain" description="KH type-2" evidence="10">
    <location>
        <begin position="201"/>
        <end position="285"/>
    </location>
</feature>
<dbReference type="InterPro" id="IPR006073">
    <property type="entry name" value="GTP-bd"/>
</dbReference>
<evidence type="ECO:0000256" key="4">
    <source>
        <dbReference type="ARBA" id="ARBA00022741"/>
    </source>
</evidence>
<dbReference type="PROSITE" id="PS50823">
    <property type="entry name" value="KH_TYPE_2"/>
    <property type="match status" value="1"/>
</dbReference>
<dbReference type="InterPro" id="IPR030388">
    <property type="entry name" value="G_ERA_dom"/>
</dbReference>
<dbReference type="PANTHER" id="PTHR42698">
    <property type="entry name" value="GTPASE ERA"/>
    <property type="match status" value="1"/>
</dbReference>
<dbReference type="InterPro" id="IPR015946">
    <property type="entry name" value="KH_dom-like_a/b"/>
</dbReference>
<dbReference type="Gene3D" id="3.40.50.300">
    <property type="entry name" value="P-loop containing nucleotide triphosphate hydrolases"/>
    <property type="match status" value="1"/>
</dbReference>
<feature type="region of interest" description="G4" evidence="8">
    <location>
        <begin position="127"/>
        <end position="130"/>
    </location>
</feature>
<dbReference type="NCBIfam" id="TIGR00231">
    <property type="entry name" value="small_GTP"/>
    <property type="match status" value="1"/>
</dbReference>
<dbReference type="EMBL" id="AP028947">
    <property type="protein sequence ID" value="BET26041.1"/>
    <property type="molecule type" value="Genomic_DNA"/>
</dbReference>
<feature type="region of interest" description="G3" evidence="8">
    <location>
        <begin position="66"/>
        <end position="69"/>
    </location>
</feature>
<evidence type="ECO:0000256" key="9">
    <source>
        <dbReference type="RuleBase" id="RU003761"/>
    </source>
</evidence>
<feature type="domain" description="Era-type G" evidence="11">
    <location>
        <begin position="7"/>
        <end position="178"/>
    </location>
</feature>
<feature type="region of interest" description="G5" evidence="8">
    <location>
        <begin position="157"/>
        <end position="159"/>
    </location>
</feature>
<dbReference type="HAMAP" id="MF_00367">
    <property type="entry name" value="GTPase_Era"/>
    <property type="match status" value="1"/>
</dbReference>
<dbReference type="AlphaFoldDB" id="A0AA86J1V4"/>
<evidence type="ECO:0000256" key="2">
    <source>
        <dbReference type="ARBA" id="ARBA00020484"/>
    </source>
</evidence>
<evidence type="ECO:0000256" key="7">
    <source>
        <dbReference type="HAMAP-Rule" id="MF_00367"/>
    </source>
</evidence>
<reference evidence="12 13" key="1">
    <citation type="submission" date="2023-10" db="EMBL/GenBank/DDBJ databases">
        <title>Complete Genome Sequence of Limnobacter thiooxidans CS-K2T, Isolated from freshwater lake sediments in Bavaria, Germany.</title>
        <authorList>
            <person name="Naruki M."/>
            <person name="Watanabe A."/>
            <person name="Warashina T."/>
            <person name="Morita T."/>
            <person name="Arakawa K."/>
        </authorList>
    </citation>
    <scope>NUCLEOTIDE SEQUENCE [LARGE SCALE GENOMIC DNA]</scope>
    <source>
        <strain evidence="12 13">CS-K2</strain>
    </source>
</reference>
<keyword evidence="6 7" id="KW-0342">GTP-binding</keyword>
<dbReference type="GO" id="GO:0070181">
    <property type="term" value="F:small ribosomal subunit rRNA binding"/>
    <property type="evidence" value="ECO:0007669"/>
    <property type="project" value="UniProtKB-UniRule"/>
</dbReference>
<dbReference type="Pfam" id="PF07650">
    <property type="entry name" value="KH_2"/>
    <property type="match status" value="1"/>
</dbReference>
<dbReference type="GO" id="GO:0000028">
    <property type="term" value="P:ribosomal small subunit assembly"/>
    <property type="evidence" value="ECO:0007669"/>
    <property type="project" value="TreeGrafter"/>
</dbReference>
<dbReference type="NCBIfam" id="TIGR00436">
    <property type="entry name" value="era"/>
    <property type="match status" value="1"/>
</dbReference>
<keyword evidence="3 7" id="KW-0690">Ribosome biogenesis</keyword>
<dbReference type="FunFam" id="3.30.300.20:FF:000003">
    <property type="entry name" value="GTPase Era"/>
    <property type="match status" value="1"/>
</dbReference>
<evidence type="ECO:0000256" key="3">
    <source>
        <dbReference type="ARBA" id="ARBA00022517"/>
    </source>
</evidence>
<proteinExistence type="inferred from homology"/>
<dbReference type="CDD" id="cd04163">
    <property type="entry name" value="Era"/>
    <property type="match status" value="1"/>
</dbReference>
<dbReference type="GO" id="GO:0005525">
    <property type="term" value="F:GTP binding"/>
    <property type="evidence" value="ECO:0007669"/>
    <property type="project" value="UniProtKB-UniRule"/>
</dbReference>
<feature type="binding site" evidence="7">
    <location>
        <begin position="15"/>
        <end position="22"/>
    </location>
    <ligand>
        <name>GTP</name>
        <dbReference type="ChEBI" id="CHEBI:37565"/>
    </ligand>
</feature>
<keyword evidence="4 7" id="KW-0547">Nucleotide-binding</keyword>
<organism evidence="12 13">
    <name type="scientific">Limnobacter thiooxidans</name>
    <dbReference type="NCBI Taxonomy" id="131080"/>
    <lineage>
        <taxon>Bacteria</taxon>
        <taxon>Pseudomonadati</taxon>
        <taxon>Pseudomonadota</taxon>
        <taxon>Betaproteobacteria</taxon>
        <taxon>Burkholderiales</taxon>
        <taxon>Burkholderiaceae</taxon>
        <taxon>Limnobacter</taxon>
    </lineage>
</organism>
<dbReference type="CDD" id="cd22534">
    <property type="entry name" value="KH-II_Era"/>
    <property type="match status" value="1"/>
</dbReference>
<dbReference type="InterPro" id="IPR005225">
    <property type="entry name" value="Small_GTP-bd"/>
</dbReference>